<dbReference type="Gene3D" id="1.10.10.60">
    <property type="entry name" value="Homeodomain-like"/>
    <property type="match status" value="1"/>
</dbReference>
<dbReference type="Gene3D" id="1.10.357.10">
    <property type="entry name" value="Tetracycline Repressor, domain 2"/>
    <property type="match status" value="1"/>
</dbReference>
<organism evidence="6 7">
    <name type="scientific">Leucobacter luti</name>
    <dbReference type="NCBI Taxonomy" id="340320"/>
    <lineage>
        <taxon>Bacteria</taxon>
        <taxon>Bacillati</taxon>
        <taxon>Actinomycetota</taxon>
        <taxon>Actinomycetes</taxon>
        <taxon>Micrococcales</taxon>
        <taxon>Microbacteriaceae</taxon>
        <taxon>Leucobacter</taxon>
    </lineage>
</organism>
<dbReference type="PROSITE" id="PS50977">
    <property type="entry name" value="HTH_TETR_2"/>
    <property type="match status" value="1"/>
</dbReference>
<dbReference type="InterPro" id="IPR009057">
    <property type="entry name" value="Homeodomain-like_sf"/>
</dbReference>
<dbReference type="InterPro" id="IPR001647">
    <property type="entry name" value="HTH_TetR"/>
</dbReference>
<evidence type="ECO:0000256" key="4">
    <source>
        <dbReference type="PROSITE-ProRule" id="PRU00335"/>
    </source>
</evidence>
<dbReference type="InterPro" id="IPR041490">
    <property type="entry name" value="KstR2_TetR_C"/>
</dbReference>
<dbReference type="SUPFAM" id="SSF48498">
    <property type="entry name" value="Tetracyclin repressor-like, C-terminal domain"/>
    <property type="match status" value="1"/>
</dbReference>
<dbReference type="Pfam" id="PF00440">
    <property type="entry name" value="TetR_N"/>
    <property type="match status" value="1"/>
</dbReference>
<gene>
    <name evidence="6" type="ORF">EDF62_0754</name>
</gene>
<evidence type="ECO:0000259" key="5">
    <source>
        <dbReference type="PROSITE" id="PS50977"/>
    </source>
</evidence>
<proteinExistence type="predicted"/>
<comment type="caution">
    <text evidence="6">The sequence shown here is derived from an EMBL/GenBank/DDBJ whole genome shotgun (WGS) entry which is preliminary data.</text>
</comment>
<feature type="DNA-binding region" description="H-T-H motif" evidence="4">
    <location>
        <begin position="39"/>
        <end position="58"/>
    </location>
</feature>
<accession>A0A4R6S3P8</accession>
<sequence length="208" mass="23618">MGAIQVPQATRRGRPGHDQNSMLEVIVQLFMDRGYDASSLDMIAKRLGLSKSAVYHHFSSKAEMLEIALERALGELERVFDEAEAEDLDAVAQIRRIVREAVLVACERQQYLVLLLRLHGNSEVELRAMERRRALTARLSRIFETAKAEGDLRDDIDPPLAARLTFGLVNSLVEWYRPDGPDEPEDLAETVLSYVRSGLRVNEVRDFR</sequence>
<dbReference type="GO" id="GO:0003700">
    <property type="term" value="F:DNA-binding transcription factor activity"/>
    <property type="evidence" value="ECO:0007669"/>
    <property type="project" value="TreeGrafter"/>
</dbReference>
<dbReference type="SUPFAM" id="SSF46689">
    <property type="entry name" value="Homeodomain-like"/>
    <property type="match status" value="1"/>
</dbReference>
<dbReference type="PANTHER" id="PTHR30055">
    <property type="entry name" value="HTH-TYPE TRANSCRIPTIONAL REGULATOR RUTR"/>
    <property type="match status" value="1"/>
</dbReference>
<evidence type="ECO:0000256" key="1">
    <source>
        <dbReference type="ARBA" id="ARBA00023015"/>
    </source>
</evidence>
<dbReference type="PRINTS" id="PR00455">
    <property type="entry name" value="HTHTETR"/>
</dbReference>
<evidence type="ECO:0000313" key="7">
    <source>
        <dbReference type="Proteomes" id="UP000295601"/>
    </source>
</evidence>
<dbReference type="GO" id="GO:0000976">
    <property type="term" value="F:transcription cis-regulatory region binding"/>
    <property type="evidence" value="ECO:0007669"/>
    <property type="project" value="TreeGrafter"/>
</dbReference>
<dbReference type="Proteomes" id="UP000295601">
    <property type="component" value="Unassembled WGS sequence"/>
</dbReference>
<keyword evidence="1" id="KW-0805">Transcription regulation</keyword>
<dbReference type="InterPro" id="IPR036271">
    <property type="entry name" value="Tet_transcr_reg_TetR-rel_C_sf"/>
</dbReference>
<evidence type="ECO:0000313" key="6">
    <source>
        <dbReference type="EMBL" id="TDP94339.1"/>
    </source>
</evidence>
<dbReference type="EMBL" id="SNYA01000002">
    <property type="protein sequence ID" value="TDP94339.1"/>
    <property type="molecule type" value="Genomic_DNA"/>
</dbReference>
<name>A0A4R6S3P8_9MICO</name>
<dbReference type="PANTHER" id="PTHR30055:SF234">
    <property type="entry name" value="HTH-TYPE TRANSCRIPTIONAL REGULATOR BETI"/>
    <property type="match status" value="1"/>
</dbReference>
<dbReference type="InterPro" id="IPR050109">
    <property type="entry name" value="HTH-type_TetR-like_transc_reg"/>
</dbReference>
<dbReference type="Pfam" id="PF17932">
    <property type="entry name" value="TetR_C_24"/>
    <property type="match status" value="1"/>
</dbReference>
<dbReference type="OrthoDB" id="3190535at2"/>
<feature type="domain" description="HTH tetR-type" evidence="5">
    <location>
        <begin position="16"/>
        <end position="76"/>
    </location>
</feature>
<dbReference type="RefSeq" id="WP_133615940.1">
    <property type="nucleotide sequence ID" value="NZ_SNYA01000002.1"/>
</dbReference>
<evidence type="ECO:0000256" key="3">
    <source>
        <dbReference type="ARBA" id="ARBA00023163"/>
    </source>
</evidence>
<keyword evidence="3" id="KW-0804">Transcription</keyword>
<dbReference type="AlphaFoldDB" id="A0A4R6S3P8"/>
<keyword evidence="7" id="KW-1185">Reference proteome</keyword>
<keyword evidence="2 4" id="KW-0238">DNA-binding</keyword>
<reference evidence="6 7" key="1">
    <citation type="submission" date="2019-03" db="EMBL/GenBank/DDBJ databases">
        <title>Genomic analyses of the natural microbiome of Caenorhabditis elegans.</title>
        <authorList>
            <person name="Samuel B."/>
        </authorList>
    </citation>
    <scope>NUCLEOTIDE SEQUENCE [LARGE SCALE GENOMIC DNA]</scope>
    <source>
        <strain evidence="6 7">JUb18</strain>
    </source>
</reference>
<evidence type="ECO:0000256" key="2">
    <source>
        <dbReference type="ARBA" id="ARBA00023125"/>
    </source>
</evidence>
<protein>
    <submittedName>
        <fullName evidence="6">TetR family transcriptional regulator</fullName>
    </submittedName>
</protein>